<keyword evidence="7" id="KW-0029">Amino-acid transport</keyword>
<name>A0A4V2Q2P0_9GAMM</name>
<accession>A0A4V2Q2P0</accession>
<keyword evidence="3 10" id="KW-0813">Transport</keyword>
<comment type="similarity">
    <text evidence="2">Belongs to the binding-protein-dependent transport system permease family. HisMQ subfamily.</text>
</comment>
<sequence>MSWHADWAGVLSGQPLTWIVSGFMTTLYVTLAGCILATFLTLLMLALRLTPGRLGRGLVAVYVSIFRNTPLLVQLLFWYFAAWGALPQEWRFYIGDTHPWAVLPMNIPWLTPEFLCATWGLGLFTAAFLIEEVQAGLNSVPAGQTEAAISQGFSQWQLLTYVLLPQGLVNAWQPLIGQYLNLMKLSSLASGIGFAELTYQISQVESYNAHALEGFAVGTGLYLLLGIVMGSLLLWLGPKRRDGRRPLPLIAATMDNPTKD</sequence>
<dbReference type="GO" id="GO:0022857">
    <property type="term" value="F:transmembrane transporter activity"/>
    <property type="evidence" value="ECO:0007669"/>
    <property type="project" value="InterPro"/>
</dbReference>
<evidence type="ECO:0000256" key="5">
    <source>
        <dbReference type="ARBA" id="ARBA00022519"/>
    </source>
</evidence>
<dbReference type="Gene3D" id="1.10.3720.10">
    <property type="entry name" value="MetI-like"/>
    <property type="match status" value="1"/>
</dbReference>
<evidence type="ECO:0000256" key="2">
    <source>
        <dbReference type="ARBA" id="ARBA00010072"/>
    </source>
</evidence>
<dbReference type="PANTHER" id="PTHR30614:SF47">
    <property type="entry name" value="ABC TRANSPORTER PERMEASE"/>
    <property type="match status" value="1"/>
</dbReference>
<evidence type="ECO:0000256" key="10">
    <source>
        <dbReference type="RuleBase" id="RU363032"/>
    </source>
</evidence>
<dbReference type="Proteomes" id="UP000294555">
    <property type="component" value="Unassembled WGS sequence"/>
</dbReference>
<dbReference type="RefSeq" id="WP_132922433.1">
    <property type="nucleotide sequence ID" value="NZ_SJOI01000001.1"/>
</dbReference>
<dbReference type="InterPro" id="IPR035906">
    <property type="entry name" value="MetI-like_sf"/>
</dbReference>
<evidence type="ECO:0000256" key="7">
    <source>
        <dbReference type="ARBA" id="ARBA00022970"/>
    </source>
</evidence>
<dbReference type="GO" id="GO:0006865">
    <property type="term" value="P:amino acid transport"/>
    <property type="evidence" value="ECO:0007669"/>
    <property type="project" value="UniProtKB-KW"/>
</dbReference>
<comment type="caution">
    <text evidence="12">The sequence shown here is derived from an EMBL/GenBank/DDBJ whole genome shotgun (WGS) entry which is preliminary data.</text>
</comment>
<dbReference type="OrthoDB" id="6534575at2"/>
<evidence type="ECO:0000313" key="13">
    <source>
        <dbReference type="Proteomes" id="UP000294555"/>
    </source>
</evidence>
<dbReference type="SUPFAM" id="SSF161098">
    <property type="entry name" value="MetI-like"/>
    <property type="match status" value="1"/>
</dbReference>
<dbReference type="InterPro" id="IPR000515">
    <property type="entry name" value="MetI-like"/>
</dbReference>
<feature type="transmembrane region" description="Helical" evidence="10">
    <location>
        <begin position="20"/>
        <end position="47"/>
    </location>
</feature>
<feature type="transmembrane region" description="Helical" evidence="10">
    <location>
        <begin position="59"/>
        <end position="81"/>
    </location>
</feature>
<keyword evidence="9 10" id="KW-0472">Membrane</keyword>
<dbReference type="InterPro" id="IPR010065">
    <property type="entry name" value="AA_ABC_transptr_permease_3TM"/>
</dbReference>
<organism evidence="12 13">
    <name type="scientific">Sodalis ligni</name>
    <dbReference type="NCBI Taxonomy" id="2697027"/>
    <lineage>
        <taxon>Bacteria</taxon>
        <taxon>Pseudomonadati</taxon>
        <taxon>Pseudomonadota</taxon>
        <taxon>Gammaproteobacteria</taxon>
        <taxon>Enterobacterales</taxon>
        <taxon>Bruguierivoracaceae</taxon>
        <taxon>Sodalis</taxon>
    </lineage>
</organism>
<dbReference type="EMBL" id="SJOI01000001">
    <property type="protein sequence ID" value="TCL03578.1"/>
    <property type="molecule type" value="Genomic_DNA"/>
</dbReference>
<gene>
    <name evidence="12" type="ORF">EZJ58_1653</name>
</gene>
<reference evidence="12 13" key="1">
    <citation type="submission" date="2019-02" db="EMBL/GenBank/DDBJ databases">
        <title>Investigation of anaerobic lignin degradation for improved lignocellulosic biofuels.</title>
        <authorList>
            <person name="Deangelis K."/>
        </authorList>
    </citation>
    <scope>NUCLEOTIDE SEQUENCE [LARGE SCALE GENOMIC DNA]</scope>
    <source>
        <strain evidence="12 13">159R</strain>
    </source>
</reference>
<protein>
    <submittedName>
        <fullName evidence="12">Amino acid ABC transporter membrane protein 1 (PAAT family)</fullName>
    </submittedName>
</protein>
<feature type="transmembrane region" description="Helical" evidence="10">
    <location>
        <begin position="214"/>
        <end position="236"/>
    </location>
</feature>
<comment type="subcellular location">
    <subcellularLocation>
        <location evidence="1">Cell inner membrane</location>
        <topology evidence="1">Multi-pass membrane protein</topology>
    </subcellularLocation>
    <subcellularLocation>
        <location evidence="10">Cell membrane</location>
        <topology evidence="10">Multi-pass membrane protein</topology>
    </subcellularLocation>
</comment>
<dbReference type="CDD" id="cd06261">
    <property type="entry name" value="TM_PBP2"/>
    <property type="match status" value="1"/>
</dbReference>
<proteinExistence type="inferred from homology"/>
<dbReference type="PROSITE" id="PS50928">
    <property type="entry name" value="ABC_TM1"/>
    <property type="match status" value="1"/>
</dbReference>
<evidence type="ECO:0000256" key="6">
    <source>
        <dbReference type="ARBA" id="ARBA00022692"/>
    </source>
</evidence>
<dbReference type="AlphaFoldDB" id="A0A4V2Q2P0"/>
<evidence type="ECO:0000256" key="9">
    <source>
        <dbReference type="ARBA" id="ARBA00023136"/>
    </source>
</evidence>
<evidence type="ECO:0000256" key="8">
    <source>
        <dbReference type="ARBA" id="ARBA00022989"/>
    </source>
</evidence>
<evidence type="ECO:0000313" key="12">
    <source>
        <dbReference type="EMBL" id="TCL03578.1"/>
    </source>
</evidence>
<evidence type="ECO:0000256" key="4">
    <source>
        <dbReference type="ARBA" id="ARBA00022475"/>
    </source>
</evidence>
<keyword evidence="13" id="KW-1185">Reference proteome</keyword>
<dbReference type="PANTHER" id="PTHR30614">
    <property type="entry name" value="MEMBRANE COMPONENT OF AMINO ACID ABC TRANSPORTER"/>
    <property type="match status" value="1"/>
</dbReference>
<keyword evidence="8 10" id="KW-1133">Transmembrane helix</keyword>
<feature type="domain" description="ABC transmembrane type-1" evidence="11">
    <location>
        <begin position="23"/>
        <end position="234"/>
    </location>
</feature>
<evidence type="ECO:0000259" key="11">
    <source>
        <dbReference type="PROSITE" id="PS50928"/>
    </source>
</evidence>
<dbReference type="Pfam" id="PF00528">
    <property type="entry name" value="BPD_transp_1"/>
    <property type="match status" value="1"/>
</dbReference>
<keyword evidence="6 10" id="KW-0812">Transmembrane</keyword>
<evidence type="ECO:0000256" key="1">
    <source>
        <dbReference type="ARBA" id="ARBA00004429"/>
    </source>
</evidence>
<evidence type="ECO:0000256" key="3">
    <source>
        <dbReference type="ARBA" id="ARBA00022448"/>
    </source>
</evidence>
<dbReference type="NCBIfam" id="TIGR01726">
    <property type="entry name" value="HEQRo_perm_3TM"/>
    <property type="match status" value="1"/>
</dbReference>
<keyword evidence="5" id="KW-0997">Cell inner membrane</keyword>
<dbReference type="GO" id="GO:0043190">
    <property type="term" value="C:ATP-binding cassette (ABC) transporter complex"/>
    <property type="evidence" value="ECO:0007669"/>
    <property type="project" value="InterPro"/>
</dbReference>
<keyword evidence="4" id="KW-1003">Cell membrane</keyword>
<dbReference type="InterPro" id="IPR043429">
    <property type="entry name" value="ArtM/GltK/GlnP/TcyL/YhdX-like"/>
</dbReference>